<protein>
    <recommendedName>
        <fullName evidence="6">Lebercilin domain-containing protein</fullName>
    </recommendedName>
</protein>
<feature type="compositionally biased region" description="Basic and acidic residues" evidence="2">
    <location>
        <begin position="741"/>
        <end position="755"/>
    </location>
</feature>
<dbReference type="HOGENOM" id="CLU_338171_0_0_1"/>
<sequence>MESDIVEEDVDDIFFPPAKPVRAASRPARAGRRAMLASSDEQDDSGAGDQPTTYGSSIAQRNDTRVQSEETAADKGTGSSGYSASLGSYNPSNRRRRNFLLGGLINKDPDNDDDGKENVVDNSESNVSSERQEKLRPSFSSSPQPGQDNNYSQDRTNPTSYQQQDSAPSRSPGPGAQAPSFMGRDASNAVVQPAQYSGSVDPPQSSKPNFPLMQNANAAESKQGSMSNGMMMGVGLNSMAAPSSMPAKGGFKFKFGGKGVELPSAGGMMAIHEERGQNTQGEDQSLQGNRHMSSSPSAVGPSVRSSHQSHHSFAPSRSEESSISPETSKPKHRRDGDVKSFKSDRLRLLEEELNALEVTQKLSNAYVDDKGQDLKTKQRKMNEPRSAEIDVQAKVDTGLRHGNDSESIKAELLKAYKQAEEYRRQCERYKTQLDQFTNAYDEIARLKNLVAEKACPLLSRLTSVQERSSLNKVHRQYQKEYKGQETLEAEHAERMRRLNEELRVSKARVAKYKEIHAELESQLTKAEDKSRDLDQKNRQLREKLRAVTGLAMLEQEVKAQLEEKDALIKKLEHDNLVLKRVAESSEKKLKAKSKEQAVGNQDLREHCKFLEEEIENKNRELRESQVIIKKQQSQLKRMRLDFNSLQKLNQPIEDNESGNTFLTGIDRYGRNLQSHPPDSANMQMDAEFYRHSSAGSKSTSEADSDARSDRSRQQSRKKVMAKKGRPGEKKRRSKVVNENNEMVRLDDGWKEERGGNKAQRKPITPADMAGKLDWSKFLNGCLTRSQDFTARTRRSQLSRSTMTSQTGLLGLLAVMLLFHPHLQQEVDDLRVLTEPGCQEGVG</sequence>
<evidence type="ECO:0000313" key="3">
    <source>
        <dbReference type="EMBL" id="EKX45211.1"/>
    </source>
</evidence>
<evidence type="ECO:0000256" key="2">
    <source>
        <dbReference type="SAM" id="MobiDB-lite"/>
    </source>
</evidence>
<proteinExistence type="predicted"/>
<dbReference type="EnsemblProtists" id="EKX45211">
    <property type="protein sequence ID" value="EKX45211"/>
    <property type="gene ID" value="GUITHDRAFT_139134"/>
</dbReference>
<feature type="compositionally biased region" description="Acidic residues" evidence="2">
    <location>
        <begin position="1"/>
        <end position="12"/>
    </location>
</feature>
<feature type="region of interest" description="Disordered" evidence="2">
    <location>
        <begin position="1"/>
        <end position="229"/>
    </location>
</feature>
<name>L1J9K4_GUITC</name>
<dbReference type="AlphaFoldDB" id="L1J9K4"/>
<dbReference type="OrthoDB" id="10667634at2759"/>
<keyword evidence="1" id="KW-0175">Coiled coil</keyword>
<dbReference type="PaxDb" id="55529-EKX45211"/>
<feature type="coiled-coil region" evidence="1">
    <location>
        <begin position="405"/>
        <end position="439"/>
    </location>
</feature>
<feature type="compositionally biased region" description="Basic residues" evidence="2">
    <location>
        <begin position="713"/>
        <end position="734"/>
    </location>
</feature>
<feature type="region of interest" description="Disordered" evidence="2">
    <location>
        <begin position="262"/>
        <end position="339"/>
    </location>
</feature>
<evidence type="ECO:0000313" key="5">
    <source>
        <dbReference type="Proteomes" id="UP000011087"/>
    </source>
</evidence>
<dbReference type="Proteomes" id="UP000011087">
    <property type="component" value="Unassembled WGS sequence"/>
</dbReference>
<evidence type="ECO:0000313" key="4">
    <source>
        <dbReference type="EnsemblProtists" id="EKX45211"/>
    </source>
</evidence>
<keyword evidence="5" id="KW-1185">Reference proteome</keyword>
<evidence type="ECO:0008006" key="6">
    <source>
        <dbReference type="Google" id="ProtNLM"/>
    </source>
</evidence>
<feature type="compositionally biased region" description="Polar residues" evidence="2">
    <location>
        <begin position="277"/>
        <end position="297"/>
    </location>
</feature>
<dbReference type="KEGG" id="gtt:GUITHDRAFT_139134"/>
<feature type="region of interest" description="Disordered" evidence="2">
    <location>
        <begin position="691"/>
        <end position="767"/>
    </location>
</feature>
<feature type="compositionally biased region" description="Low complexity" evidence="2">
    <location>
        <begin position="13"/>
        <end position="28"/>
    </location>
</feature>
<gene>
    <name evidence="3" type="ORF">GUITHDRAFT_139134</name>
</gene>
<feature type="compositionally biased region" description="Low complexity" evidence="2">
    <location>
        <begin position="312"/>
        <end position="327"/>
    </location>
</feature>
<dbReference type="EMBL" id="JH993000">
    <property type="protein sequence ID" value="EKX45211.1"/>
    <property type="molecule type" value="Genomic_DNA"/>
</dbReference>
<accession>L1J9K4</accession>
<reference evidence="4" key="3">
    <citation type="submission" date="2016-03" db="UniProtKB">
        <authorList>
            <consortium name="EnsemblProtists"/>
        </authorList>
    </citation>
    <scope>IDENTIFICATION</scope>
</reference>
<feature type="compositionally biased region" description="Polar residues" evidence="2">
    <location>
        <begin position="194"/>
        <end position="223"/>
    </location>
</feature>
<reference evidence="5" key="2">
    <citation type="submission" date="2012-11" db="EMBL/GenBank/DDBJ databases">
        <authorList>
            <person name="Kuo A."/>
            <person name="Curtis B.A."/>
            <person name="Tanifuji G."/>
            <person name="Burki F."/>
            <person name="Gruber A."/>
            <person name="Irimia M."/>
            <person name="Maruyama S."/>
            <person name="Arias M.C."/>
            <person name="Ball S.G."/>
            <person name="Gile G.H."/>
            <person name="Hirakawa Y."/>
            <person name="Hopkins J.F."/>
            <person name="Rensing S.A."/>
            <person name="Schmutz J."/>
            <person name="Symeonidi A."/>
            <person name="Elias M."/>
            <person name="Eveleigh R.J."/>
            <person name="Herman E.K."/>
            <person name="Klute M.J."/>
            <person name="Nakayama T."/>
            <person name="Obornik M."/>
            <person name="Reyes-Prieto A."/>
            <person name="Armbrust E.V."/>
            <person name="Aves S.J."/>
            <person name="Beiko R.G."/>
            <person name="Coutinho P."/>
            <person name="Dacks J.B."/>
            <person name="Durnford D.G."/>
            <person name="Fast N.M."/>
            <person name="Green B.R."/>
            <person name="Grisdale C."/>
            <person name="Hempe F."/>
            <person name="Henrissat B."/>
            <person name="Hoppner M.P."/>
            <person name="Ishida K.-I."/>
            <person name="Kim E."/>
            <person name="Koreny L."/>
            <person name="Kroth P.G."/>
            <person name="Liu Y."/>
            <person name="Malik S.-B."/>
            <person name="Maier U.G."/>
            <person name="McRose D."/>
            <person name="Mock T."/>
            <person name="Neilson J.A."/>
            <person name="Onodera N.T."/>
            <person name="Poole A.M."/>
            <person name="Pritham E.J."/>
            <person name="Richards T.A."/>
            <person name="Rocap G."/>
            <person name="Roy S.W."/>
            <person name="Sarai C."/>
            <person name="Schaack S."/>
            <person name="Shirato S."/>
            <person name="Slamovits C.H."/>
            <person name="Spencer D.F."/>
            <person name="Suzuki S."/>
            <person name="Worden A.Z."/>
            <person name="Zauner S."/>
            <person name="Barry K."/>
            <person name="Bell C."/>
            <person name="Bharti A.K."/>
            <person name="Crow J.A."/>
            <person name="Grimwood J."/>
            <person name="Kramer R."/>
            <person name="Lindquist E."/>
            <person name="Lucas S."/>
            <person name="Salamov A."/>
            <person name="McFadden G.I."/>
            <person name="Lane C.E."/>
            <person name="Keeling P.J."/>
            <person name="Gray M.W."/>
            <person name="Grigoriev I.V."/>
            <person name="Archibald J.M."/>
        </authorList>
    </citation>
    <scope>NUCLEOTIDE SEQUENCE</scope>
    <source>
        <strain evidence="5">CCMP2712</strain>
    </source>
</reference>
<evidence type="ECO:0000256" key="1">
    <source>
        <dbReference type="SAM" id="Coils"/>
    </source>
</evidence>
<feature type="compositionally biased region" description="Polar residues" evidence="2">
    <location>
        <begin position="138"/>
        <end position="169"/>
    </location>
</feature>
<reference evidence="3 5" key="1">
    <citation type="journal article" date="2012" name="Nature">
        <title>Algal genomes reveal evolutionary mosaicism and the fate of nucleomorphs.</title>
        <authorList>
            <consortium name="DOE Joint Genome Institute"/>
            <person name="Curtis B.A."/>
            <person name="Tanifuji G."/>
            <person name="Burki F."/>
            <person name="Gruber A."/>
            <person name="Irimia M."/>
            <person name="Maruyama S."/>
            <person name="Arias M.C."/>
            <person name="Ball S.G."/>
            <person name="Gile G.H."/>
            <person name="Hirakawa Y."/>
            <person name="Hopkins J.F."/>
            <person name="Kuo A."/>
            <person name="Rensing S.A."/>
            <person name="Schmutz J."/>
            <person name="Symeonidi A."/>
            <person name="Elias M."/>
            <person name="Eveleigh R.J."/>
            <person name="Herman E.K."/>
            <person name="Klute M.J."/>
            <person name="Nakayama T."/>
            <person name="Obornik M."/>
            <person name="Reyes-Prieto A."/>
            <person name="Armbrust E.V."/>
            <person name="Aves S.J."/>
            <person name="Beiko R.G."/>
            <person name="Coutinho P."/>
            <person name="Dacks J.B."/>
            <person name="Durnford D.G."/>
            <person name="Fast N.M."/>
            <person name="Green B.R."/>
            <person name="Grisdale C.J."/>
            <person name="Hempel F."/>
            <person name="Henrissat B."/>
            <person name="Hoppner M.P."/>
            <person name="Ishida K."/>
            <person name="Kim E."/>
            <person name="Koreny L."/>
            <person name="Kroth P.G."/>
            <person name="Liu Y."/>
            <person name="Malik S.B."/>
            <person name="Maier U.G."/>
            <person name="McRose D."/>
            <person name="Mock T."/>
            <person name="Neilson J.A."/>
            <person name="Onodera N.T."/>
            <person name="Poole A.M."/>
            <person name="Pritham E.J."/>
            <person name="Richards T.A."/>
            <person name="Rocap G."/>
            <person name="Roy S.W."/>
            <person name="Sarai C."/>
            <person name="Schaack S."/>
            <person name="Shirato S."/>
            <person name="Slamovits C.H."/>
            <person name="Spencer D.F."/>
            <person name="Suzuki S."/>
            <person name="Worden A.Z."/>
            <person name="Zauner S."/>
            <person name="Barry K."/>
            <person name="Bell C."/>
            <person name="Bharti A.K."/>
            <person name="Crow J.A."/>
            <person name="Grimwood J."/>
            <person name="Kramer R."/>
            <person name="Lindquist E."/>
            <person name="Lucas S."/>
            <person name="Salamov A."/>
            <person name="McFadden G.I."/>
            <person name="Lane C.E."/>
            <person name="Keeling P.J."/>
            <person name="Gray M.W."/>
            <person name="Grigoriev I.V."/>
            <person name="Archibald J.M."/>
        </authorList>
    </citation>
    <scope>NUCLEOTIDE SEQUENCE</scope>
    <source>
        <strain evidence="3 5">CCMP2712</strain>
    </source>
</reference>
<feature type="coiled-coil region" evidence="1">
    <location>
        <begin position="488"/>
        <end position="648"/>
    </location>
</feature>
<feature type="compositionally biased region" description="Low complexity" evidence="2">
    <location>
        <begin position="120"/>
        <end position="129"/>
    </location>
</feature>
<dbReference type="RefSeq" id="XP_005832191.1">
    <property type="nucleotide sequence ID" value="XM_005832134.1"/>
</dbReference>
<dbReference type="GeneID" id="17301914"/>
<feature type="compositionally biased region" description="Polar residues" evidence="2">
    <location>
        <begin position="50"/>
        <end position="61"/>
    </location>
</feature>
<organism evidence="3">
    <name type="scientific">Guillardia theta (strain CCMP2712)</name>
    <name type="common">Cryptophyte</name>
    <dbReference type="NCBI Taxonomy" id="905079"/>
    <lineage>
        <taxon>Eukaryota</taxon>
        <taxon>Cryptophyceae</taxon>
        <taxon>Pyrenomonadales</taxon>
        <taxon>Geminigeraceae</taxon>
        <taxon>Guillardia</taxon>
    </lineage>
</organism>
<feature type="compositionally biased region" description="Low complexity" evidence="2">
    <location>
        <begin position="76"/>
        <end position="88"/>
    </location>
</feature>